<organism evidence="14 15">
    <name type="scientific">Harenicola maris</name>
    <dbReference type="NCBI Taxonomy" id="2841044"/>
    <lineage>
        <taxon>Bacteria</taxon>
        <taxon>Pseudomonadati</taxon>
        <taxon>Pseudomonadota</taxon>
        <taxon>Alphaproteobacteria</taxon>
        <taxon>Rhodobacterales</taxon>
        <taxon>Paracoccaceae</taxon>
        <taxon>Harenicola</taxon>
    </lineage>
</organism>
<comment type="function">
    <text evidence="1">Responsible for the formation of the pyrimidine heterocycle in the thiamine biosynthesis pathway. Catalyzes the formation of hydroxymethylpyrimidine phosphate (HMP-P) from histidine and pyridoxal phosphate (PLP). The protein uses PLP and the active site histidine to form HMP-P, generating an inactive enzyme. The enzyme can only undergo a single turnover, which suggests it is a suicide enzyme.</text>
</comment>
<evidence type="ECO:0000256" key="2">
    <source>
        <dbReference type="ARBA" id="ARBA00004948"/>
    </source>
</evidence>
<dbReference type="Pfam" id="PF09084">
    <property type="entry name" value="NMT1"/>
    <property type="match status" value="1"/>
</dbReference>
<sequence length="329" mass="35132">MKQFLTAAFIALALPAEAQEKLTVALDWTPNTNHVGLYVAQAKGWFEEAGLQVDILPYTDTSSGTLVAAGLAEFGILSAVGFYSQRATGADMAAVMAVVQHETGRLVFNGERSDIQRPADLDGKTYAGFGSAWENALISSIIRNDGGSGAFDTVTLGTSAYEALANGSVDFTLEVSTWEGVNSVLLERPQRAFRYADFGVPDQHTTFLGGNGTWIAQNPEVTEAFVQAAQRGYAFAQSNPDEAADILIAETDGMLTNPELVRASMQAMVEGGFLKDAGEPVGLIDEAMVANITGFLFEASILRDQDGASLSEMPEVSTWVSNDYLSLEE</sequence>
<keyword evidence="6" id="KW-0479">Metal-binding</keyword>
<evidence type="ECO:0000256" key="4">
    <source>
        <dbReference type="ARBA" id="ARBA00011738"/>
    </source>
</evidence>
<comment type="catalytic activity">
    <reaction evidence="11">
        <text>N(6)-(pyridoxal phosphate)-L-lysyl-[4-amino-5-hydroxymethyl-2-methylpyrimidine phosphate synthase] + L-histidyl-[4-amino-5-hydroxymethyl-2-methylpyrimidine phosphate synthase] + 2 Fe(3+) + 4 H2O = L-lysyl-[4-amino-5-hydroxymethyl-2-methylpyrimidine phosphate synthase] + (2S)-2-amino-5-hydroxy-4-oxopentanoyl-[4-amino-5-hydroxymethyl-2-methylpyrimidine phosphate synthase] + 4-amino-2-methyl-5-(phosphooxymethyl)pyrimidine + 3-oxopropanoate + 2 Fe(2+) + 2 H(+)</text>
        <dbReference type="Rhea" id="RHEA:65756"/>
        <dbReference type="Rhea" id="RHEA-COMP:16892"/>
        <dbReference type="Rhea" id="RHEA-COMP:16893"/>
        <dbReference type="Rhea" id="RHEA-COMP:16894"/>
        <dbReference type="Rhea" id="RHEA-COMP:16895"/>
        <dbReference type="ChEBI" id="CHEBI:15377"/>
        <dbReference type="ChEBI" id="CHEBI:15378"/>
        <dbReference type="ChEBI" id="CHEBI:29033"/>
        <dbReference type="ChEBI" id="CHEBI:29034"/>
        <dbReference type="ChEBI" id="CHEBI:29969"/>
        <dbReference type="ChEBI" id="CHEBI:29979"/>
        <dbReference type="ChEBI" id="CHEBI:33190"/>
        <dbReference type="ChEBI" id="CHEBI:58354"/>
        <dbReference type="ChEBI" id="CHEBI:143915"/>
        <dbReference type="ChEBI" id="CHEBI:157692"/>
    </reaction>
    <physiologicalReaction direction="left-to-right" evidence="11">
        <dbReference type="Rhea" id="RHEA:65757"/>
    </physiologicalReaction>
</comment>
<evidence type="ECO:0000313" key="15">
    <source>
        <dbReference type="Proteomes" id="UP001315686"/>
    </source>
</evidence>
<evidence type="ECO:0000256" key="5">
    <source>
        <dbReference type="ARBA" id="ARBA00022679"/>
    </source>
</evidence>
<dbReference type="GO" id="GO:0009228">
    <property type="term" value="P:thiamine biosynthetic process"/>
    <property type="evidence" value="ECO:0007669"/>
    <property type="project" value="UniProtKB-KW"/>
</dbReference>
<dbReference type="Gene3D" id="3.40.190.10">
    <property type="entry name" value="Periplasmic binding protein-like II"/>
    <property type="match status" value="2"/>
</dbReference>
<proteinExistence type="inferred from homology"/>
<keyword evidence="12" id="KW-0732">Signal</keyword>
<feature type="domain" description="SsuA/THI5-like" evidence="13">
    <location>
        <begin position="31"/>
        <end position="243"/>
    </location>
</feature>
<feature type="chain" id="PRO_5042947589" description="Thiamine pyrimidine synthase" evidence="12">
    <location>
        <begin position="19"/>
        <end position="329"/>
    </location>
</feature>
<comment type="subunit">
    <text evidence="4">Homodimer.</text>
</comment>
<evidence type="ECO:0000256" key="12">
    <source>
        <dbReference type="SAM" id="SignalP"/>
    </source>
</evidence>
<dbReference type="GO" id="GO:0046872">
    <property type="term" value="F:metal ion binding"/>
    <property type="evidence" value="ECO:0007669"/>
    <property type="project" value="UniProtKB-KW"/>
</dbReference>
<evidence type="ECO:0000256" key="7">
    <source>
        <dbReference type="ARBA" id="ARBA00022898"/>
    </source>
</evidence>
<keyword evidence="15" id="KW-1185">Reference proteome</keyword>
<dbReference type="AlphaFoldDB" id="A0AAP2CS32"/>
<dbReference type="SUPFAM" id="SSF53850">
    <property type="entry name" value="Periplasmic binding protein-like II"/>
    <property type="match status" value="1"/>
</dbReference>
<reference evidence="14 15" key="1">
    <citation type="journal article" date="2021" name="Arch. Microbiol.">
        <title>Harenicola maris gen. nov., sp. nov. isolated from the Sea of Japan shallow sediments.</title>
        <authorList>
            <person name="Romanenko L.A."/>
            <person name="Kurilenko V.V."/>
            <person name="Chernysheva N.Y."/>
            <person name="Tekutyeva L.A."/>
            <person name="Velansky P.V."/>
            <person name="Svetashev V.I."/>
            <person name="Isaeva M.P."/>
        </authorList>
    </citation>
    <scope>NUCLEOTIDE SEQUENCE [LARGE SCALE GENOMIC DNA]</scope>
    <source>
        <strain evidence="14 15">KMM 3653</strain>
    </source>
</reference>
<name>A0AAP2CS32_9RHOB</name>
<evidence type="ECO:0000313" key="14">
    <source>
        <dbReference type="EMBL" id="MBT0959078.1"/>
    </source>
</evidence>
<gene>
    <name evidence="14" type="ORF">IV417_16955</name>
</gene>
<keyword evidence="7" id="KW-0663">Pyridoxal phosphate</keyword>
<dbReference type="PANTHER" id="PTHR31528:SF1">
    <property type="entry name" value="4-AMINO-5-HYDROXYMETHYL-2-METHYLPYRIMIDINE PHOSPHATE SYNTHASE THI11-RELATED"/>
    <property type="match status" value="1"/>
</dbReference>
<evidence type="ECO:0000256" key="11">
    <source>
        <dbReference type="ARBA" id="ARBA00048179"/>
    </source>
</evidence>
<comment type="pathway">
    <text evidence="2">Cofactor biosynthesis; thiamine diphosphate biosynthesis.</text>
</comment>
<dbReference type="EMBL" id="JADQAZ010000003">
    <property type="protein sequence ID" value="MBT0959078.1"/>
    <property type="molecule type" value="Genomic_DNA"/>
</dbReference>
<evidence type="ECO:0000256" key="1">
    <source>
        <dbReference type="ARBA" id="ARBA00003469"/>
    </source>
</evidence>
<evidence type="ECO:0000256" key="8">
    <source>
        <dbReference type="ARBA" id="ARBA00022977"/>
    </source>
</evidence>
<dbReference type="RefSeq" id="WP_327795285.1">
    <property type="nucleotide sequence ID" value="NZ_JADQAZ010000003.1"/>
</dbReference>
<dbReference type="GO" id="GO:0016740">
    <property type="term" value="F:transferase activity"/>
    <property type="evidence" value="ECO:0007669"/>
    <property type="project" value="UniProtKB-KW"/>
</dbReference>
<evidence type="ECO:0000256" key="6">
    <source>
        <dbReference type="ARBA" id="ARBA00022723"/>
    </source>
</evidence>
<dbReference type="PANTHER" id="PTHR31528">
    <property type="entry name" value="4-AMINO-5-HYDROXYMETHYL-2-METHYLPYRIMIDINE PHOSPHATE SYNTHASE THI11-RELATED"/>
    <property type="match status" value="1"/>
</dbReference>
<keyword evidence="5" id="KW-0808">Transferase</keyword>
<keyword evidence="9" id="KW-0408">Iron</keyword>
<evidence type="ECO:0000256" key="10">
    <source>
        <dbReference type="ARBA" id="ARBA00033171"/>
    </source>
</evidence>
<keyword evidence="8" id="KW-0784">Thiamine biosynthesis</keyword>
<dbReference type="InterPro" id="IPR027939">
    <property type="entry name" value="NMT1/THI5"/>
</dbReference>
<protein>
    <recommendedName>
        <fullName evidence="10">Thiamine pyrimidine synthase</fullName>
    </recommendedName>
</protein>
<evidence type="ECO:0000256" key="9">
    <source>
        <dbReference type="ARBA" id="ARBA00023004"/>
    </source>
</evidence>
<feature type="signal peptide" evidence="12">
    <location>
        <begin position="1"/>
        <end position="18"/>
    </location>
</feature>
<evidence type="ECO:0000259" key="13">
    <source>
        <dbReference type="Pfam" id="PF09084"/>
    </source>
</evidence>
<comment type="similarity">
    <text evidence="3">Belongs to the NMT1/THI5 family.</text>
</comment>
<accession>A0AAP2CS32</accession>
<evidence type="ECO:0000256" key="3">
    <source>
        <dbReference type="ARBA" id="ARBA00009406"/>
    </source>
</evidence>
<comment type="caution">
    <text evidence="14">The sequence shown here is derived from an EMBL/GenBank/DDBJ whole genome shotgun (WGS) entry which is preliminary data.</text>
</comment>
<dbReference type="InterPro" id="IPR015168">
    <property type="entry name" value="SsuA/THI5"/>
</dbReference>
<dbReference type="Proteomes" id="UP001315686">
    <property type="component" value="Unassembled WGS sequence"/>
</dbReference>